<protein>
    <submittedName>
        <fullName evidence="2">Uncharacterized protein</fullName>
    </submittedName>
</protein>
<keyword evidence="3" id="KW-1185">Reference proteome</keyword>
<sequence>MDPQHIQRTLDLILGQLGTVTQQIRDTQGELADFRRQAGKQLDNIERLGNTAIYTPSRPHSPYGRFEGPLKLEMSHMMAIGFFTHPVLQFNVGSEFLTFRIEAALSFKPLPASPDIVLCTSPSTWPSPDPCNRRTSPPVS</sequence>
<dbReference type="Proteomes" id="UP001552299">
    <property type="component" value="Unassembled WGS sequence"/>
</dbReference>
<comment type="caution">
    <text evidence="2">The sequence shown here is derived from an EMBL/GenBank/DDBJ whole genome shotgun (WGS) entry which is preliminary data.</text>
</comment>
<evidence type="ECO:0000256" key="1">
    <source>
        <dbReference type="SAM" id="MobiDB-lite"/>
    </source>
</evidence>
<reference evidence="2 3" key="1">
    <citation type="journal article" date="2024" name="Plant Biotechnol. J.">
        <title>Dendrobium thyrsiflorum genome and its molecular insights into genes involved in important horticultural traits.</title>
        <authorList>
            <person name="Chen B."/>
            <person name="Wang J.Y."/>
            <person name="Zheng P.J."/>
            <person name="Li K.L."/>
            <person name="Liang Y.M."/>
            <person name="Chen X.F."/>
            <person name="Zhang C."/>
            <person name="Zhao X."/>
            <person name="He X."/>
            <person name="Zhang G.Q."/>
            <person name="Liu Z.J."/>
            <person name="Xu Q."/>
        </authorList>
    </citation>
    <scope>NUCLEOTIDE SEQUENCE [LARGE SCALE GENOMIC DNA]</scope>
    <source>
        <strain evidence="2">GZMU011</strain>
    </source>
</reference>
<name>A0ABD0VBE5_DENTH</name>
<evidence type="ECO:0000313" key="2">
    <source>
        <dbReference type="EMBL" id="KAL0919911.1"/>
    </source>
</evidence>
<gene>
    <name evidence="2" type="ORF">M5K25_012037</name>
</gene>
<dbReference type="AlphaFoldDB" id="A0ABD0VBE5"/>
<proteinExistence type="predicted"/>
<dbReference type="EMBL" id="JANQDX010000009">
    <property type="protein sequence ID" value="KAL0919911.1"/>
    <property type="molecule type" value="Genomic_DNA"/>
</dbReference>
<organism evidence="2 3">
    <name type="scientific">Dendrobium thyrsiflorum</name>
    <name type="common">Pinecone-like raceme dendrobium</name>
    <name type="synonym">Orchid</name>
    <dbReference type="NCBI Taxonomy" id="117978"/>
    <lineage>
        <taxon>Eukaryota</taxon>
        <taxon>Viridiplantae</taxon>
        <taxon>Streptophyta</taxon>
        <taxon>Embryophyta</taxon>
        <taxon>Tracheophyta</taxon>
        <taxon>Spermatophyta</taxon>
        <taxon>Magnoliopsida</taxon>
        <taxon>Liliopsida</taxon>
        <taxon>Asparagales</taxon>
        <taxon>Orchidaceae</taxon>
        <taxon>Epidendroideae</taxon>
        <taxon>Malaxideae</taxon>
        <taxon>Dendrobiinae</taxon>
        <taxon>Dendrobium</taxon>
    </lineage>
</organism>
<feature type="region of interest" description="Disordered" evidence="1">
    <location>
        <begin position="121"/>
        <end position="140"/>
    </location>
</feature>
<evidence type="ECO:0000313" key="3">
    <source>
        <dbReference type="Proteomes" id="UP001552299"/>
    </source>
</evidence>
<accession>A0ABD0VBE5</accession>